<comment type="pathway">
    <text evidence="1">Cofactor biosynthesis; riboflavin biosynthesis.</text>
</comment>
<dbReference type="InterPro" id="IPR024072">
    <property type="entry name" value="DHFR-like_dom_sf"/>
</dbReference>
<dbReference type="SUPFAM" id="SSF53597">
    <property type="entry name" value="Dihydrofolate reductase-like"/>
    <property type="match status" value="1"/>
</dbReference>
<feature type="domain" description="Bacterial bifunctional deaminase-reductase C-terminal" evidence="4">
    <location>
        <begin position="2"/>
        <end position="84"/>
    </location>
</feature>
<accession>X0ULT9</accession>
<proteinExistence type="predicted"/>
<evidence type="ECO:0000259" key="4">
    <source>
        <dbReference type="Pfam" id="PF01872"/>
    </source>
</evidence>
<feature type="non-terminal residue" evidence="5">
    <location>
        <position position="1"/>
    </location>
</feature>
<organism evidence="5">
    <name type="scientific">marine sediment metagenome</name>
    <dbReference type="NCBI Taxonomy" id="412755"/>
    <lineage>
        <taxon>unclassified sequences</taxon>
        <taxon>metagenomes</taxon>
        <taxon>ecological metagenomes</taxon>
    </lineage>
</organism>
<reference evidence="5" key="1">
    <citation type="journal article" date="2014" name="Front. Microbiol.">
        <title>High frequency of phylogenetically diverse reductive dehalogenase-homologous genes in deep subseafloor sedimentary metagenomes.</title>
        <authorList>
            <person name="Kawai M."/>
            <person name="Futagami T."/>
            <person name="Toyoda A."/>
            <person name="Takaki Y."/>
            <person name="Nishi S."/>
            <person name="Hori S."/>
            <person name="Arai W."/>
            <person name="Tsubouchi T."/>
            <person name="Morono Y."/>
            <person name="Uchiyama I."/>
            <person name="Ito T."/>
            <person name="Fujiyama A."/>
            <person name="Inagaki F."/>
            <person name="Takami H."/>
        </authorList>
    </citation>
    <scope>NUCLEOTIDE SEQUENCE</scope>
    <source>
        <strain evidence="5">Expedition CK06-06</strain>
    </source>
</reference>
<keyword evidence="2" id="KW-0521">NADP</keyword>
<evidence type="ECO:0000313" key="5">
    <source>
        <dbReference type="EMBL" id="GAG06759.1"/>
    </source>
</evidence>
<evidence type="ECO:0000256" key="3">
    <source>
        <dbReference type="ARBA" id="ARBA00023002"/>
    </source>
</evidence>
<dbReference type="GO" id="GO:0009231">
    <property type="term" value="P:riboflavin biosynthetic process"/>
    <property type="evidence" value="ECO:0007669"/>
    <property type="project" value="InterPro"/>
</dbReference>
<dbReference type="InterPro" id="IPR050765">
    <property type="entry name" value="Riboflavin_Biosynth_HTPR"/>
</dbReference>
<dbReference type="AlphaFoldDB" id="X0ULT9"/>
<dbReference type="Gene3D" id="3.40.430.10">
    <property type="entry name" value="Dihydrofolate Reductase, subunit A"/>
    <property type="match status" value="1"/>
</dbReference>
<dbReference type="GO" id="GO:0008703">
    <property type="term" value="F:5-amino-6-(5-phosphoribosylamino)uracil reductase activity"/>
    <property type="evidence" value="ECO:0007669"/>
    <property type="project" value="InterPro"/>
</dbReference>
<comment type="caution">
    <text evidence="5">The sequence shown here is derived from an EMBL/GenBank/DDBJ whole genome shotgun (WGS) entry which is preliminary data.</text>
</comment>
<evidence type="ECO:0000256" key="2">
    <source>
        <dbReference type="ARBA" id="ARBA00022857"/>
    </source>
</evidence>
<gene>
    <name evidence="5" type="ORF">S01H1_40528</name>
</gene>
<dbReference type="Pfam" id="PF01872">
    <property type="entry name" value="RibD_C"/>
    <property type="match status" value="1"/>
</dbReference>
<dbReference type="InterPro" id="IPR002734">
    <property type="entry name" value="RibDG_C"/>
</dbReference>
<dbReference type="PANTHER" id="PTHR38011:SF7">
    <property type="entry name" value="2,5-DIAMINO-6-RIBOSYLAMINO-4(3H)-PYRIMIDINONE 5'-PHOSPHATE REDUCTASE"/>
    <property type="match status" value="1"/>
</dbReference>
<sequence>IEMLALLDRLGQMGITSLLVEGGSRIIASAFSSGIVDKVLFFYAPKILGGDDGIPICQGPGPELMKDCIRVKNIRVRRFDDDVMIEGYIS</sequence>
<keyword evidence="3" id="KW-0560">Oxidoreductase</keyword>
<protein>
    <recommendedName>
        <fullName evidence="4">Bacterial bifunctional deaminase-reductase C-terminal domain-containing protein</fullName>
    </recommendedName>
</protein>
<dbReference type="PANTHER" id="PTHR38011">
    <property type="entry name" value="DIHYDROFOLATE REDUCTASE FAMILY PROTEIN (AFU_ORTHOLOGUE AFUA_8G06820)"/>
    <property type="match status" value="1"/>
</dbReference>
<dbReference type="EMBL" id="BARS01025668">
    <property type="protein sequence ID" value="GAG06759.1"/>
    <property type="molecule type" value="Genomic_DNA"/>
</dbReference>
<evidence type="ECO:0000256" key="1">
    <source>
        <dbReference type="ARBA" id="ARBA00005104"/>
    </source>
</evidence>
<name>X0ULT9_9ZZZZ</name>